<dbReference type="Proteomes" id="UP000032304">
    <property type="component" value="Chromosome 2"/>
</dbReference>
<protein>
    <submittedName>
        <fullName evidence="2">Uncharacterized protein</fullName>
    </submittedName>
</protein>
<keyword evidence="1" id="KW-1133">Transmembrane helix</keyword>
<evidence type="ECO:0000313" key="4">
    <source>
        <dbReference type="Proteomes" id="UP000032304"/>
    </source>
</evidence>
<feature type="transmembrane region" description="Helical" evidence="1">
    <location>
        <begin position="136"/>
        <end position="159"/>
    </location>
</feature>
<dbReference type="EMBL" id="CM001741">
    <property type="protein sequence ID" value="KJB13711.1"/>
    <property type="molecule type" value="Genomic_DNA"/>
</dbReference>
<dbReference type="Proteomes" id="UP000593578">
    <property type="component" value="Unassembled WGS sequence"/>
</dbReference>
<proteinExistence type="predicted"/>
<dbReference type="OrthoDB" id="1932652at2759"/>
<dbReference type="Gramene" id="KJB13711">
    <property type="protein sequence ID" value="KJB13711"/>
    <property type="gene ID" value="B456_002G090400"/>
</dbReference>
<keyword evidence="4" id="KW-1185">Reference proteome</keyword>
<dbReference type="KEGG" id="gra:105780896"/>
<evidence type="ECO:0000313" key="3">
    <source>
        <dbReference type="EMBL" id="MBA0580329.1"/>
    </source>
</evidence>
<feature type="transmembrane region" description="Helical" evidence="1">
    <location>
        <begin position="56"/>
        <end position="75"/>
    </location>
</feature>
<accession>A0A0D2Q9X4</accession>
<gene>
    <name evidence="2" type="ORF">B456_002G090400</name>
    <name evidence="3" type="ORF">Gorai_022554</name>
</gene>
<dbReference type="PANTHER" id="PTHR37196">
    <property type="entry name" value="TRANSMEMBRANE PROTEIN"/>
    <property type="match status" value="1"/>
</dbReference>
<organism evidence="2 4">
    <name type="scientific">Gossypium raimondii</name>
    <name type="common">Peruvian cotton</name>
    <name type="synonym">Gossypium klotzschianum subsp. raimondii</name>
    <dbReference type="NCBI Taxonomy" id="29730"/>
    <lineage>
        <taxon>Eukaryota</taxon>
        <taxon>Viridiplantae</taxon>
        <taxon>Streptophyta</taxon>
        <taxon>Embryophyta</taxon>
        <taxon>Tracheophyta</taxon>
        <taxon>Spermatophyta</taxon>
        <taxon>Magnoliopsida</taxon>
        <taxon>eudicotyledons</taxon>
        <taxon>Gunneridae</taxon>
        <taxon>Pentapetalae</taxon>
        <taxon>rosids</taxon>
        <taxon>malvids</taxon>
        <taxon>Malvales</taxon>
        <taxon>Malvaceae</taxon>
        <taxon>Malvoideae</taxon>
        <taxon>Gossypium</taxon>
    </lineage>
</organism>
<dbReference type="EMBL" id="JABEZZ010000002">
    <property type="protein sequence ID" value="MBA0580329.1"/>
    <property type="molecule type" value="Genomic_DNA"/>
</dbReference>
<sequence>MRWARCDGMKPKSQADPNPANCLFLCVGTNYPTLLSSSSPNNLAHRYSAQDCKSKFSILSIAMSCLHCYSPFLPLNSQLKHKQKLKAKRYLRLFSTESAPNQVLQTRNVNSRTNATSNPLFIAAKVPPSQSGDITVFLETSALLLVVYFLANFVAPYFISKYFEFDKIGEDQKGSENNDNKGR</sequence>
<evidence type="ECO:0000256" key="1">
    <source>
        <dbReference type="SAM" id="Phobius"/>
    </source>
</evidence>
<dbReference type="OMA" id="KAMHNDI"/>
<name>A0A0D2Q9X4_GOSRA</name>
<reference evidence="2 4" key="1">
    <citation type="journal article" date="2012" name="Nature">
        <title>Repeated polyploidization of Gossypium genomes and the evolution of spinnable cotton fibres.</title>
        <authorList>
            <person name="Paterson A.H."/>
            <person name="Wendel J.F."/>
            <person name="Gundlach H."/>
            <person name="Guo H."/>
            <person name="Jenkins J."/>
            <person name="Jin D."/>
            <person name="Llewellyn D."/>
            <person name="Showmaker K.C."/>
            <person name="Shu S."/>
            <person name="Udall J."/>
            <person name="Yoo M.J."/>
            <person name="Byers R."/>
            <person name="Chen W."/>
            <person name="Doron-Faigenboim A."/>
            <person name="Duke M.V."/>
            <person name="Gong L."/>
            <person name="Grimwood J."/>
            <person name="Grover C."/>
            <person name="Grupp K."/>
            <person name="Hu G."/>
            <person name="Lee T.H."/>
            <person name="Li J."/>
            <person name="Lin L."/>
            <person name="Liu T."/>
            <person name="Marler B.S."/>
            <person name="Page J.T."/>
            <person name="Roberts A.W."/>
            <person name="Romanel E."/>
            <person name="Sanders W.S."/>
            <person name="Szadkowski E."/>
            <person name="Tan X."/>
            <person name="Tang H."/>
            <person name="Xu C."/>
            <person name="Wang J."/>
            <person name="Wang Z."/>
            <person name="Zhang D."/>
            <person name="Zhang L."/>
            <person name="Ashrafi H."/>
            <person name="Bedon F."/>
            <person name="Bowers J.E."/>
            <person name="Brubaker C.L."/>
            <person name="Chee P.W."/>
            <person name="Das S."/>
            <person name="Gingle A.R."/>
            <person name="Haigler C.H."/>
            <person name="Harker D."/>
            <person name="Hoffmann L.V."/>
            <person name="Hovav R."/>
            <person name="Jones D.C."/>
            <person name="Lemke C."/>
            <person name="Mansoor S."/>
            <person name="ur Rahman M."/>
            <person name="Rainville L.N."/>
            <person name="Rambani A."/>
            <person name="Reddy U.K."/>
            <person name="Rong J.K."/>
            <person name="Saranga Y."/>
            <person name="Scheffler B.E."/>
            <person name="Scheffler J.A."/>
            <person name="Stelly D.M."/>
            <person name="Triplett B.A."/>
            <person name="Van Deynze A."/>
            <person name="Vaslin M.F."/>
            <person name="Waghmare V.N."/>
            <person name="Walford S.A."/>
            <person name="Wright R.J."/>
            <person name="Zaki E.A."/>
            <person name="Zhang T."/>
            <person name="Dennis E.S."/>
            <person name="Mayer K.F."/>
            <person name="Peterson D.G."/>
            <person name="Rokhsar D.S."/>
            <person name="Wang X."/>
            <person name="Schmutz J."/>
        </authorList>
    </citation>
    <scope>NUCLEOTIDE SEQUENCE [LARGE SCALE GENOMIC DNA]</scope>
</reference>
<keyword evidence="1" id="KW-0812">Transmembrane</keyword>
<keyword evidence="1" id="KW-0472">Membrane</keyword>
<reference evidence="3" key="3">
    <citation type="submission" date="2020-04" db="EMBL/GenBank/DDBJ databases">
        <authorList>
            <person name="Grover C.E."/>
            <person name="Arick M.A. II"/>
            <person name="Thrash A."/>
            <person name="Conover J.L."/>
            <person name="Sanders W.S."/>
            <person name="Peterson D.G."/>
            <person name="Scheffler J.A."/>
            <person name="Scheffler B.E."/>
            <person name="Wendel J.F."/>
        </authorList>
    </citation>
    <scope>NUCLEOTIDE SEQUENCE</scope>
    <source>
        <strain evidence="3">8</strain>
        <tissue evidence="3">Leaf</tissue>
    </source>
</reference>
<dbReference type="eggNOG" id="ENOG502SC7Q">
    <property type="taxonomic scope" value="Eukaryota"/>
</dbReference>
<dbReference type="AlphaFoldDB" id="A0A0D2Q9X4"/>
<evidence type="ECO:0000313" key="2">
    <source>
        <dbReference type="EMBL" id="KJB13711.1"/>
    </source>
</evidence>
<dbReference type="PANTHER" id="PTHR37196:SF2">
    <property type="entry name" value="TRANSMEMBRANE PROTEIN"/>
    <property type="match status" value="1"/>
</dbReference>
<dbReference type="STRING" id="29730.A0A0D2Q9X4"/>
<reference evidence="3 5" key="2">
    <citation type="journal article" date="2019" name="Genome Biol. Evol.">
        <title>Insights into the evolution of the New World diploid cottons (Gossypium, subgenus Houzingenia) based on genome sequencing.</title>
        <authorList>
            <person name="Grover C.E."/>
            <person name="Arick M.A. 2nd"/>
            <person name="Thrash A."/>
            <person name="Conover J.L."/>
            <person name="Sanders W.S."/>
            <person name="Peterson D.G."/>
            <person name="Frelichowski J.E."/>
            <person name="Scheffler J.A."/>
            <person name="Scheffler B.E."/>
            <person name="Wendel J.F."/>
        </authorList>
    </citation>
    <scope>NUCLEOTIDE SEQUENCE [LARGE SCALE GENOMIC DNA]</scope>
    <source>
        <strain evidence="3">8</strain>
        <tissue evidence="3">Leaf</tissue>
    </source>
</reference>
<evidence type="ECO:0000313" key="5">
    <source>
        <dbReference type="Proteomes" id="UP000593578"/>
    </source>
</evidence>